<gene>
    <name evidence="2" type="ORF">AWN90_31885</name>
</gene>
<dbReference type="OrthoDB" id="4721017at2"/>
<proteinExistence type="predicted"/>
<sequence length="246" mass="27826">MNGPQVVSPAEWLAARKELLRKEKELTKAIDALNADRRRLPMVRIDKDYRFTGPDGEVGLLDLFDGKQQLIVQHFMLDPAKDHVCGSCTYMAEAATDTVRNHLAELDTAFAAVSRAPYPKVRALRDAKGWRFPWYSSYGSDFNYDFHVTLDPAVQPANYNFRDADELAATGFEWMLDFSGEQPGISCFLRDGEQAFHTYSTFGRGVEVMMPGLRLLDLTALGRQEDWEEPRGRVPAAHPIRDLPTN</sequence>
<evidence type="ECO:0000256" key="1">
    <source>
        <dbReference type="SAM" id="MobiDB-lite"/>
    </source>
</evidence>
<feature type="region of interest" description="Disordered" evidence="1">
    <location>
        <begin position="227"/>
        <end position="246"/>
    </location>
</feature>
<name>A0A164MDT3_9NOCA</name>
<comment type="caution">
    <text evidence="2">The sequence shown here is derived from an EMBL/GenBank/DDBJ whole genome shotgun (WGS) entry which is preliminary data.</text>
</comment>
<accession>A0A164MDT3</accession>
<dbReference type="InterPro" id="IPR010296">
    <property type="entry name" value="DUF899_thioredox"/>
</dbReference>
<dbReference type="EMBL" id="LWGR01000007">
    <property type="protein sequence ID" value="KZM73271.1"/>
    <property type="molecule type" value="Genomic_DNA"/>
</dbReference>
<keyword evidence="3" id="KW-1185">Reference proteome</keyword>
<dbReference type="RefSeq" id="WP_067590291.1">
    <property type="nucleotide sequence ID" value="NZ_JABMCZ010000004.1"/>
</dbReference>
<evidence type="ECO:0000313" key="2">
    <source>
        <dbReference type="EMBL" id="KZM73271.1"/>
    </source>
</evidence>
<dbReference type="AlphaFoldDB" id="A0A164MDT3"/>
<organism evidence="2 3">
    <name type="scientific">Nocardia terpenica</name>
    <dbReference type="NCBI Taxonomy" id="455432"/>
    <lineage>
        <taxon>Bacteria</taxon>
        <taxon>Bacillati</taxon>
        <taxon>Actinomycetota</taxon>
        <taxon>Actinomycetes</taxon>
        <taxon>Mycobacteriales</taxon>
        <taxon>Nocardiaceae</taxon>
        <taxon>Nocardia</taxon>
    </lineage>
</organism>
<dbReference type="Pfam" id="PF05988">
    <property type="entry name" value="DUF899"/>
    <property type="match status" value="1"/>
</dbReference>
<dbReference type="STRING" id="455432.AWN90_31885"/>
<evidence type="ECO:0000313" key="3">
    <source>
        <dbReference type="Proteomes" id="UP000076512"/>
    </source>
</evidence>
<evidence type="ECO:0008006" key="4">
    <source>
        <dbReference type="Google" id="ProtNLM"/>
    </source>
</evidence>
<dbReference type="Proteomes" id="UP000076512">
    <property type="component" value="Unassembled WGS sequence"/>
</dbReference>
<protein>
    <recommendedName>
        <fullName evidence="4">DUF899 domain-containing protein</fullName>
    </recommendedName>
</protein>
<reference evidence="2 3" key="1">
    <citation type="submission" date="2016-04" db="EMBL/GenBank/DDBJ databases">
        <authorList>
            <person name="Evans L.H."/>
            <person name="Alamgir A."/>
            <person name="Owens N."/>
            <person name="Weber N.D."/>
            <person name="Virtaneva K."/>
            <person name="Barbian K."/>
            <person name="Babar A."/>
            <person name="Rosenke K."/>
        </authorList>
    </citation>
    <scope>NUCLEOTIDE SEQUENCE [LARGE SCALE GENOMIC DNA]</scope>
    <source>
        <strain evidence="2 3">IFM 0406</strain>
    </source>
</reference>